<keyword evidence="3" id="KW-1185">Reference proteome</keyword>
<name>A0ABX2FV44_9BACT</name>
<dbReference type="Proteomes" id="UP000779507">
    <property type="component" value="Unassembled WGS sequence"/>
</dbReference>
<dbReference type="GO" id="GO:0140078">
    <property type="term" value="F:class I DNA-(apurinic or apyrimidinic site) endonuclease activity"/>
    <property type="evidence" value="ECO:0007669"/>
    <property type="project" value="UniProtKB-EC"/>
</dbReference>
<proteinExistence type="predicted"/>
<feature type="domain" description="HhH-GPD" evidence="1">
    <location>
        <begin position="61"/>
        <end position="223"/>
    </location>
</feature>
<dbReference type="Gene3D" id="1.10.1670.10">
    <property type="entry name" value="Helix-hairpin-Helix base-excision DNA repair enzymes (C-terminal)"/>
    <property type="match status" value="1"/>
</dbReference>
<dbReference type="PANTHER" id="PTHR47203">
    <property type="match status" value="1"/>
</dbReference>
<keyword evidence="2" id="KW-0378">Hydrolase</keyword>
<sequence>MPGNLRRRATVQPAMPVPAVSYAASPAEKAFADHEILDRFYGHLPPVARRTPMRELISTVLSHRTTHADEELAYDRMLEAFGDWPGVLGAPVDDLIYAIRTTRWPATQAPRIQEILRRVRAETNGSFDLDFLASWPTERAMTWLTDMPGIGLKTASLLLLFSYHHPVLPVDAHVHRVAQRVGFLGPKVSVEKAHAVLLALLRPPLDAEGLFNFHKHNYWHGQQICFFLHPNCPRCPLKGFCQYYQEHFGEATPEALAATPAAWDAAAWGKLPH</sequence>
<dbReference type="PANTHER" id="PTHR47203:SF1">
    <property type="entry name" value="HYPOTHETICAL BASE EXCISION DNA REPAIR PROTEIN (EUROFUNG)"/>
    <property type="match status" value="1"/>
</dbReference>
<keyword evidence="2" id="KW-0540">Nuclease</keyword>
<dbReference type="Gene3D" id="1.10.340.30">
    <property type="entry name" value="Hypothetical protein, domain 2"/>
    <property type="match status" value="1"/>
</dbReference>
<dbReference type="InterPro" id="IPR003265">
    <property type="entry name" value="HhH-GPD_domain"/>
</dbReference>
<dbReference type="EMBL" id="JABSNP010000016">
    <property type="protein sequence ID" value="NRT20349.1"/>
    <property type="molecule type" value="Genomic_DNA"/>
</dbReference>
<accession>A0ABX2FV44</accession>
<reference evidence="2 3" key="1">
    <citation type="submission" date="2020-05" db="EMBL/GenBank/DDBJ databases">
        <title>Genomic Encyclopedia of Type Strains, Phase IV (KMG-V): Genome sequencing to study the core and pangenomes of soil and plant-associated prokaryotes.</title>
        <authorList>
            <person name="Whitman W."/>
        </authorList>
    </citation>
    <scope>NUCLEOTIDE SEQUENCE [LARGE SCALE GENOMIC DNA]</scope>
    <source>
        <strain evidence="2 3">9A</strain>
    </source>
</reference>
<dbReference type="InterPro" id="IPR023170">
    <property type="entry name" value="HhH_base_excis_C"/>
</dbReference>
<keyword evidence="2" id="KW-0255">Endonuclease</keyword>
<evidence type="ECO:0000313" key="3">
    <source>
        <dbReference type="Proteomes" id="UP000779507"/>
    </source>
</evidence>
<dbReference type="Pfam" id="PF00730">
    <property type="entry name" value="HhH-GPD"/>
    <property type="match status" value="1"/>
</dbReference>
<dbReference type="InterPro" id="IPR011257">
    <property type="entry name" value="DNA_glycosylase"/>
</dbReference>
<organism evidence="2 3">
    <name type="scientific">Hymenobacter caeli</name>
    <dbReference type="NCBI Taxonomy" id="2735894"/>
    <lineage>
        <taxon>Bacteria</taxon>
        <taxon>Pseudomonadati</taxon>
        <taxon>Bacteroidota</taxon>
        <taxon>Cytophagia</taxon>
        <taxon>Cytophagales</taxon>
        <taxon>Hymenobacteraceae</taxon>
        <taxon>Hymenobacter</taxon>
    </lineage>
</organism>
<evidence type="ECO:0000313" key="2">
    <source>
        <dbReference type="EMBL" id="NRT20349.1"/>
    </source>
</evidence>
<keyword evidence="2" id="KW-0456">Lyase</keyword>
<evidence type="ECO:0000259" key="1">
    <source>
        <dbReference type="SMART" id="SM00478"/>
    </source>
</evidence>
<dbReference type="SUPFAM" id="SSF48150">
    <property type="entry name" value="DNA-glycosylase"/>
    <property type="match status" value="1"/>
</dbReference>
<protein>
    <submittedName>
        <fullName evidence="2">Endonuclease-3</fullName>
        <ecNumber evidence="2">4.2.99.18</ecNumber>
    </submittedName>
</protein>
<comment type="caution">
    <text evidence="2">The sequence shown here is derived from an EMBL/GenBank/DDBJ whole genome shotgun (WGS) entry which is preliminary data.</text>
</comment>
<gene>
    <name evidence="2" type="ORF">HNP98_003190</name>
</gene>
<dbReference type="RefSeq" id="WP_317171126.1">
    <property type="nucleotide sequence ID" value="NZ_JABSNP010000016.1"/>
</dbReference>
<dbReference type="SMART" id="SM00478">
    <property type="entry name" value="ENDO3c"/>
    <property type="match status" value="1"/>
</dbReference>
<dbReference type="EC" id="4.2.99.18" evidence="2"/>
<dbReference type="CDD" id="cd00056">
    <property type="entry name" value="ENDO3c"/>
    <property type="match status" value="1"/>
</dbReference>